<dbReference type="GO" id="GO:0005829">
    <property type="term" value="C:cytosol"/>
    <property type="evidence" value="ECO:0007669"/>
    <property type="project" value="TreeGrafter"/>
</dbReference>
<dbReference type="SUPFAM" id="SSF51679">
    <property type="entry name" value="Bacterial luciferase-like"/>
    <property type="match status" value="1"/>
</dbReference>
<dbReference type="EC" id="1.-.-.-" evidence="2"/>
<accession>A0A6I3JA41</accession>
<proteinExistence type="predicted"/>
<gene>
    <name evidence="2" type="ORF">GGQ22_07150</name>
</gene>
<comment type="caution">
    <text evidence="2">The sequence shown here is derived from an EMBL/GenBank/DDBJ whole genome shotgun (WGS) entry which is preliminary data.</text>
</comment>
<keyword evidence="3" id="KW-1185">Reference proteome</keyword>
<dbReference type="PANTHER" id="PTHR30137">
    <property type="entry name" value="LUCIFERASE-LIKE MONOOXYGENASE"/>
    <property type="match status" value="1"/>
</dbReference>
<dbReference type="InterPro" id="IPR036661">
    <property type="entry name" value="Luciferase-like_sf"/>
</dbReference>
<reference evidence="2 3" key="1">
    <citation type="submission" date="2019-10" db="EMBL/GenBank/DDBJ databases">
        <title>Nocardioides novel species isolated from the excrement of Marmot.</title>
        <authorList>
            <person name="Zhang G."/>
        </authorList>
    </citation>
    <scope>NUCLEOTIDE SEQUENCE [LARGE SCALE GENOMIC DNA]</scope>
    <source>
        <strain evidence="3">zg-579</strain>
    </source>
</reference>
<dbReference type="Gene3D" id="3.20.20.30">
    <property type="entry name" value="Luciferase-like domain"/>
    <property type="match status" value="1"/>
</dbReference>
<keyword evidence="2" id="KW-0560">Oxidoreductase</keyword>
<feature type="domain" description="Luciferase-like" evidence="1">
    <location>
        <begin position="13"/>
        <end position="216"/>
    </location>
</feature>
<dbReference type="InterPro" id="IPR019921">
    <property type="entry name" value="Lucif-like_OxRdtase_Rv2161c"/>
</dbReference>
<evidence type="ECO:0000313" key="3">
    <source>
        <dbReference type="Proteomes" id="UP000433406"/>
    </source>
</evidence>
<dbReference type="NCBIfam" id="TIGR03619">
    <property type="entry name" value="F420_Rv2161c"/>
    <property type="match status" value="1"/>
</dbReference>
<dbReference type="PANTHER" id="PTHR30137:SF6">
    <property type="entry name" value="LUCIFERASE-LIKE MONOOXYGENASE"/>
    <property type="match status" value="1"/>
</dbReference>
<evidence type="ECO:0000313" key="2">
    <source>
        <dbReference type="EMBL" id="MTB94858.1"/>
    </source>
</evidence>
<dbReference type="Proteomes" id="UP000433406">
    <property type="component" value="Unassembled WGS sequence"/>
</dbReference>
<dbReference type="GO" id="GO:0016705">
    <property type="term" value="F:oxidoreductase activity, acting on paired donors, with incorporation or reduction of molecular oxygen"/>
    <property type="evidence" value="ECO:0007669"/>
    <property type="project" value="InterPro"/>
</dbReference>
<dbReference type="EMBL" id="WLCI01000006">
    <property type="protein sequence ID" value="MTB94858.1"/>
    <property type="molecule type" value="Genomic_DNA"/>
</dbReference>
<dbReference type="Pfam" id="PF00296">
    <property type="entry name" value="Bac_luciferase"/>
    <property type="match status" value="1"/>
</dbReference>
<dbReference type="RefSeq" id="WP_154614557.1">
    <property type="nucleotide sequence ID" value="NZ_CP053660.1"/>
</dbReference>
<dbReference type="InterPro" id="IPR011251">
    <property type="entry name" value="Luciferase-like_dom"/>
</dbReference>
<dbReference type="InterPro" id="IPR050766">
    <property type="entry name" value="Bact_Lucif_Oxidored"/>
</dbReference>
<protein>
    <submittedName>
        <fullName evidence="2">TIGR03619 family F420-dependent LLM class oxidoreductase</fullName>
        <ecNumber evidence="2">1.-.-.-</ecNumber>
    </submittedName>
</protein>
<name>A0A6I3JA41_9ACTN</name>
<sequence>MRVGVTSPVVTALPGFFGPWEPAAGIAELGAIAEAADRLGFDHLTCSEHVAVPVPIAAERGGRYWDPLATLGYLAARTTRIRLATQVLVLGYHHPLEIAKRYGTLDLVSGGRLVLGLGVGSIEEEFDLLGADYAARGAIADDALPALRAALSTRTPVYDGPRYSFSDVVVEPHASQDRVPFWIGGHTARSLRRAREHGDGWVPFGLPRDRLRGMLAQAALPDGFEVVLGAGRPVDPLGEPDRTVEALERTIAAGATVVNVHVAATTADHYVEQLAALASLADLTPQEEK</sequence>
<evidence type="ECO:0000259" key="1">
    <source>
        <dbReference type="Pfam" id="PF00296"/>
    </source>
</evidence>
<dbReference type="AlphaFoldDB" id="A0A6I3JA41"/>
<organism evidence="2 3">
    <name type="scientific">Nocardioides marmotae</name>
    <dbReference type="NCBI Taxonomy" id="2663857"/>
    <lineage>
        <taxon>Bacteria</taxon>
        <taxon>Bacillati</taxon>
        <taxon>Actinomycetota</taxon>
        <taxon>Actinomycetes</taxon>
        <taxon>Propionibacteriales</taxon>
        <taxon>Nocardioidaceae</taxon>
        <taxon>Nocardioides</taxon>
    </lineage>
</organism>